<reference evidence="1" key="1">
    <citation type="submission" date="2013-07" db="EMBL/GenBank/DDBJ databases">
        <authorList>
            <person name="Geib S."/>
        </authorList>
    </citation>
    <scope>NUCLEOTIDE SEQUENCE</scope>
</reference>
<dbReference type="GO" id="GO:0003676">
    <property type="term" value="F:nucleic acid binding"/>
    <property type="evidence" value="ECO:0007669"/>
    <property type="project" value="InterPro"/>
</dbReference>
<protein>
    <submittedName>
        <fullName evidence="1">Transposable element Tc1 transposase</fullName>
    </submittedName>
</protein>
<dbReference type="AlphaFoldDB" id="W8AML4"/>
<name>W8AML4_CERCA</name>
<gene>
    <name evidence="1" type="primary">TC1A</name>
</gene>
<dbReference type="PANTHER" id="PTHR23022:SF135">
    <property type="entry name" value="SI:DKEY-77F5.3"/>
    <property type="match status" value="1"/>
</dbReference>
<organism evidence="1">
    <name type="scientific">Ceratitis capitata</name>
    <name type="common">Mediterranean fruit fly</name>
    <name type="synonym">Tephritis capitata</name>
    <dbReference type="NCBI Taxonomy" id="7213"/>
    <lineage>
        <taxon>Eukaryota</taxon>
        <taxon>Metazoa</taxon>
        <taxon>Ecdysozoa</taxon>
        <taxon>Arthropoda</taxon>
        <taxon>Hexapoda</taxon>
        <taxon>Insecta</taxon>
        <taxon>Pterygota</taxon>
        <taxon>Neoptera</taxon>
        <taxon>Endopterygota</taxon>
        <taxon>Diptera</taxon>
        <taxon>Brachycera</taxon>
        <taxon>Muscomorpha</taxon>
        <taxon>Tephritoidea</taxon>
        <taxon>Tephritidae</taxon>
        <taxon>Ceratitis</taxon>
        <taxon>Ceratitis</taxon>
    </lineage>
</organism>
<dbReference type="InterPro" id="IPR052338">
    <property type="entry name" value="Transposase_5"/>
</dbReference>
<accession>W8AML4</accession>
<dbReference type="PANTHER" id="PTHR23022">
    <property type="entry name" value="TRANSPOSABLE ELEMENT-RELATED"/>
    <property type="match status" value="1"/>
</dbReference>
<evidence type="ECO:0000313" key="1">
    <source>
        <dbReference type="EMBL" id="JAB87212.1"/>
    </source>
</evidence>
<dbReference type="EMBL" id="GAMC01019343">
    <property type="protein sequence ID" value="JAB87212.1"/>
    <property type="molecule type" value="mRNA"/>
</dbReference>
<sequence length="131" mass="15060">MTVKHGGGSVMVWGCMSAARTGNLCFINGKLDHKQYLTILKENLVQSAEKLGIKDNFQYCQPNDPKHKALDVRLWLMYNCLKVLETPPQSPDIYIIEHLWAHLENKLKMHVTRNKKDLEAAILEEWGKINT</sequence>
<dbReference type="Gene3D" id="3.30.420.10">
    <property type="entry name" value="Ribonuclease H-like superfamily/Ribonuclease H"/>
    <property type="match status" value="1"/>
</dbReference>
<dbReference type="InterPro" id="IPR036397">
    <property type="entry name" value="RNaseH_sf"/>
</dbReference>
<proteinExistence type="evidence at transcript level"/>
<reference evidence="1" key="2">
    <citation type="journal article" date="2014" name="BMC Genomics">
        <title>A genomic perspective to assessing quality of mass-reared SIT flies used in Mediterranean fruit fly (Ceratitis capitata) eradication in California.</title>
        <authorList>
            <person name="Calla B."/>
            <person name="Hall B."/>
            <person name="Hou S."/>
            <person name="Geib S.M."/>
        </authorList>
    </citation>
    <scope>NUCLEOTIDE SEQUENCE</scope>
</reference>